<sequence length="299" mass="33612">MEHTPKRIEEKTVQLKEAAITKGTLGRYSKNFKFWESFCNDFGFPVWIDKLPRAQQARMVGLYAGLCASEGHNKSRTGNKYQTFDGKMAAVAFAHKAVRNAKLNYRDPEFELIAQGYKRSNSQVERKQPVTTPMLLEMRKRLEPVDDQGRLLWGSIVLAFFFLDRSSELWGPVSTDNSTGVDRAHCVKAHNVILRDKQGHPVSPGCAQIHSVELLFESHKGDRIAQGTVVRHYRSEHQVLCPVAAALECLQVRAKWKAARVALGPYLTSTSRRGTIKKSTVAKLVKETATGMGHSPQDY</sequence>
<dbReference type="PANTHER" id="PTHR34605:SF3">
    <property type="entry name" value="P CELL-TYPE AGGLUTINATION PROTEIN MAP4-LIKE-RELATED"/>
    <property type="match status" value="1"/>
</dbReference>
<reference evidence="2" key="1">
    <citation type="submission" date="2017-03" db="EMBL/GenBank/DDBJ databases">
        <title>Phytopthora megakarya and P. palmivora, two closely related causual agents of cacao black pod achieved similar genome size and gene model numbers by different mechanisms.</title>
        <authorList>
            <person name="Ali S."/>
            <person name="Shao J."/>
            <person name="Larry D.J."/>
            <person name="Kronmiller B."/>
            <person name="Shen D."/>
            <person name="Strem M.D."/>
            <person name="Melnick R.L."/>
            <person name="Guiltinan M.J."/>
            <person name="Tyler B.M."/>
            <person name="Meinhardt L.W."/>
            <person name="Bailey B.A."/>
        </authorList>
    </citation>
    <scope>NUCLEOTIDE SEQUENCE [LARGE SCALE GENOMIC DNA]</scope>
    <source>
        <strain evidence="2">zdho120</strain>
    </source>
</reference>
<evidence type="ECO:0000313" key="2">
    <source>
        <dbReference type="Proteomes" id="UP000198211"/>
    </source>
</evidence>
<keyword evidence="2" id="KW-1185">Reference proteome</keyword>
<dbReference type="InterPro" id="IPR052925">
    <property type="entry name" value="Phage_Integrase-like_Recomb"/>
</dbReference>
<name>A0A225UAK8_9STRA</name>
<dbReference type="PANTHER" id="PTHR34605">
    <property type="entry name" value="PHAGE_INTEGRASE DOMAIN-CONTAINING PROTEIN"/>
    <property type="match status" value="1"/>
</dbReference>
<proteinExistence type="predicted"/>
<accession>A0A225UAK8</accession>
<organism evidence="1 2">
    <name type="scientific">Phytophthora megakarya</name>
    <dbReference type="NCBI Taxonomy" id="4795"/>
    <lineage>
        <taxon>Eukaryota</taxon>
        <taxon>Sar</taxon>
        <taxon>Stramenopiles</taxon>
        <taxon>Oomycota</taxon>
        <taxon>Peronosporomycetes</taxon>
        <taxon>Peronosporales</taxon>
        <taxon>Peronosporaceae</taxon>
        <taxon>Phytophthora</taxon>
    </lineage>
</organism>
<feature type="non-terminal residue" evidence="1">
    <location>
        <position position="299"/>
    </location>
</feature>
<dbReference type="OrthoDB" id="90077at2759"/>
<dbReference type="AlphaFoldDB" id="A0A225UAK8"/>
<dbReference type="EMBL" id="NBNE01023381">
    <property type="protein sequence ID" value="OWY90287.1"/>
    <property type="molecule type" value="Genomic_DNA"/>
</dbReference>
<evidence type="ECO:0000313" key="1">
    <source>
        <dbReference type="EMBL" id="OWY90287.1"/>
    </source>
</evidence>
<comment type="caution">
    <text evidence="1">The sequence shown here is derived from an EMBL/GenBank/DDBJ whole genome shotgun (WGS) entry which is preliminary data.</text>
</comment>
<protein>
    <submittedName>
        <fullName evidence="1">Uncharacterized protein</fullName>
    </submittedName>
</protein>
<gene>
    <name evidence="1" type="ORF">PHMEG_00041657</name>
</gene>
<dbReference type="Proteomes" id="UP000198211">
    <property type="component" value="Unassembled WGS sequence"/>
</dbReference>